<dbReference type="GO" id="GO:0005524">
    <property type="term" value="F:ATP binding"/>
    <property type="evidence" value="ECO:0007669"/>
    <property type="project" value="UniProtKB-KW"/>
</dbReference>
<keyword evidence="10" id="KW-0812">Transmembrane</keyword>
<feature type="binding site" evidence="7">
    <location>
        <begin position="411"/>
        <end position="414"/>
    </location>
    <ligand>
        <name>ATP</name>
        <dbReference type="ChEBI" id="CHEBI:30616"/>
    </ligand>
</feature>
<feature type="compositionally biased region" description="Low complexity" evidence="9">
    <location>
        <begin position="231"/>
        <end position="251"/>
    </location>
</feature>
<keyword evidence="7" id="KW-0067">ATP-binding</keyword>
<evidence type="ECO:0000256" key="8">
    <source>
        <dbReference type="PIRSR" id="PIRSR624869-3"/>
    </source>
</evidence>
<evidence type="ECO:0000256" key="6">
    <source>
        <dbReference type="PIRSR" id="PIRSR624869-1"/>
    </source>
</evidence>
<comment type="subcellular location">
    <subcellularLocation>
        <location evidence="1">Golgi apparatus</location>
    </subcellularLocation>
</comment>
<dbReference type="EMBL" id="CADCXV010000672">
    <property type="protein sequence ID" value="CAB0032258.1"/>
    <property type="molecule type" value="Genomic_DNA"/>
</dbReference>
<dbReference type="CDD" id="cd10314">
    <property type="entry name" value="FAM20_C"/>
    <property type="match status" value="1"/>
</dbReference>
<dbReference type="PANTHER" id="PTHR12450">
    <property type="entry name" value="DENTIN MATRIX PROTEIN 4 PROTEIN FAM20"/>
    <property type="match status" value="1"/>
</dbReference>
<proteinExistence type="inferred from homology"/>
<dbReference type="GO" id="GO:0004674">
    <property type="term" value="F:protein serine/threonine kinase activity"/>
    <property type="evidence" value="ECO:0007669"/>
    <property type="project" value="TreeGrafter"/>
</dbReference>
<keyword evidence="13" id="KW-1185">Reference proteome</keyword>
<keyword evidence="5" id="KW-0325">Glycoprotein</keyword>
<evidence type="ECO:0000313" key="12">
    <source>
        <dbReference type="EMBL" id="CAB0032258.1"/>
    </source>
</evidence>
<feature type="binding site" evidence="7">
    <location>
        <position position="485"/>
    </location>
    <ligand>
        <name>ATP</name>
        <dbReference type="ChEBI" id="CHEBI:30616"/>
    </ligand>
</feature>
<feature type="active site" evidence="6">
    <location>
        <position position="480"/>
    </location>
</feature>
<evidence type="ECO:0000259" key="11">
    <source>
        <dbReference type="Pfam" id="PF06702"/>
    </source>
</evidence>
<gene>
    <name evidence="12" type="ORF">TBRA_LOCUS4202</name>
</gene>
<keyword evidence="8" id="KW-0479">Metal-binding</keyword>
<sequence length="616" mass="69079">MIIHARLFPRELHRVQVASVLSSVAKARCAPIKINNILAKYQFRINPVRSTKKTRTRSVQAESTTATTQASASVAARRSRKAKNSPPPECRVSERVAAVAAAAAAVAVAVAAEAAAAEASPAAAIDNKQKQSAPATTERTMKLASRAVRLREKMLLLLAGLAIVFTLLLVMDLQLDLGYSGHHLAPSHGRVRTAEDPQRDTVYNNFRRKFLQRFNASKEAAEQQLSDEASKTSTTTMTATGTSSSTTTTTTEPPTPRDDFVDLQKYARYTASSLEQQQQQQQDSLAESERSSLDELLDNPSIGELKKMKLGFPREQQTLPNHFYFTDYERHNAEIAAFHLDRLLDFRRCMPVTGRLLNMTRDIYQVTDGDILKTFFVSPAGNLCFHGKCSYYCDTSHAVCGSPDQLEGSFAAFLPDKSLVPRKVWRHPWRRSYHKRIKAQWETDSDYCSMVRELPPYNESRRLLDLVDMSIFDFLTGNMDRHHYETFKLFGNDTFTLHLDNGRGFGRPFHDEISCLTPLLQCCIVRRSTLATLLEYQTGPVRLSQAMRESMARDPLNPILWEPHLEALDRRVPLVLQAVRECVARSLDWADVVKDERAEAAAVAAAQQSAQAHPLP</sequence>
<reference evidence="12 13" key="1">
    <citation type="submission" date="2020-02" db="EMBL/GenBank/DDBJ databases">
        <authorList>
            <person name="Ferguson B K."/>
        </authorList>
    </citation>
    <scope>NUCLEOTIDE SEQUENCE [LARGE SCALE GENOMIC DNA]</scope>
</reference>
<organism evidence="12 13">
    <name type="scientific">Trichogramma brassicae</name>
    <dbReference type="NCBI Taxonomy" id="86971"/>
    <lineage>
        <taxon>Eukaryota</taxon>
        <taxon>Metazoa</taxon>
        <taxon>Ecdysozoa</taxon>
        <taxon>Arthropoda</taxon>
        <taxon>Hexapoda</taxon>
        <taxon>Insecta</taxon>
        <taxon>Pterygota</taxon>
        <taxon>Neoptera</taxon>
        <taxon>Endopterygota</taxon>
        <taxon>Hymenoptera</taxon>
        <taxon>Apocrita</taxon>
        <taxon>Proctotrupomorpha</taxon>
        <taxon>Chalcidoidea</taxon>
        <taxon>Trichogrammatidae</taxon>
        <taxon>Trichogramma</taxon>
    </lineage>
</organism>
<dbReference type="OrthoDB" id="8583677at2759"/>
<dbReference type="Pfam" id="PF06702">
    <property type="entry name" value="Fam20C"/>
    <property type="match status" value="1"/>
</dbReference>
<dbReference type="InterPro" id="IPR024869">
    <property type="entry name" value="FAM20"/>
</dbReference>
<dbReference type="GO" id="GO:0046872">
    <property type="term" value="F:metal ion binding"/>
    <property type="evidence" value="ECO:0007669"/>
    <property type="project" value="UniProtKB-KW"/>
</dbReference>
<feature type="binding site" evidence="7">
    <location>
        <position position="329"/>
    </location>
    <ligand>
        <name>ATP</name>
        <dbReference type="ChEBI" id="CHEBI:30616"/>
    </ligand>
</feature>
<feature type="region of interest" description="Disordered" evidence="9">
    <location>
        <begin position="272"/>
        <end position="298"/>
    </location>
</feature>
<evidence type="ECO:0000256" key="4">
    <source>
        <dbReference type="ARBA" id="ARBA00023157"/>
    </source>
</evidence>
<comment type="cofactor">
    <cofactor evidence="8">
        <name>Mn(2+)</name>
        <dbReference type="ChEBI" id="CHEBI:29035"/>
    </cofactor>
</comment>
<evidence type="ECO:0000256" key="3">
    <source>
        <dbReference type="ARBA" id="ARBA00023034"/>
    </source>
</evidence>
<keyword evidence="10" id="KW-0472">Membrane</keyword>
<feature type="domain" description="FAM20 C-terminal" evidence="11">
    <location>
        <begin position="375"/>
        <end position="586"/>
    </location>
</feature>
<evidence type="ECO:0000256" key="9">
    <source>
        <dbReference type="SAM" id="MobiDB-lite"/>
    </source>
</evidence>
<feature type="compositionally biased region" description="Low complexity" evidence="9">
    <location>
        <begin position="58"/>
        <end position="76"/>
    </location>
</feature>
<feature type="binding site" evidence="8">
    <location>
        <position position="500"/>
    </location>
    <ligand>
        <name>Mn(2+)</name>
        <dbReference type="ChEBI" id="CHEBI:29035"/>
    </ligand>
</feature>
<feature type="transmembrane region" description="Helical" evidence="10">
    <location>
        <begin position="154"/>
        <end position="171"/>
    </location>
</feature>
<evidence type="ECO:0000256" key="7">
    <source>
        <dbReference type="PIRSR" id="PIRSR624869-2"/>
    </source>
</evidence>
<evidence type="ECO:0000256" key="10">
    <source>
        <dbReference type="SAM" id="Phobius"/>
    </source>
</evidence>
<feature type="binding site" evidence="8">
    <location>
        <position position="329"/>
    </location>
    <ligand>
        <name>Mn(2+)</name>
        <dbReference type="ChEBI" id="CHEBI:29035"/>
    </ligand>
</feature>
<evidence type="ECO:0000256" key="2">
    <source>
        <dbReference type="ARBA" id="ARBA00006557"/>
    </source>
</evidence>
<protein>
    <recommendedName>
        <fullName evidence="11">FAM20 C-terminal domain-containing protein</fullName>
    </recommendedName>
</protein>
<feature type="binding site" evidence="7">
    <location>
        <position position="500"/>
    </location>
    <ligand>
        <name>ATP</name>
        <dbReference type="ChEBI" id="CHEBI:30616"/>
    </ligand>
</feature>
<dbReference type="Proteomes" id="UP000479190">
    <property type="component" value="Unassembled WGS sequence"/>
</dbReference>
<feature type="region of interest" description="Disordered" evidence="9">
    <location>
        <begin position="217"/>
        <end position="259"/>
    </location>
</feature>
<evidence type="ECO:0000256" key="1">
    <source>
        <dbReference type="ARBA" id="ARBA00004555"/>
    </source>
</evidence>
<keyword evidence="10" id="KW-1133">Transmembrane helix</keyword>
<dbReference type="PANTHER" id="PTHR12450:SF22">
    <property type="entry name" value="EXTRACELLULAR SERINE_THREONINE PROTEIN CG31145"/>
    <property type="match status" value="1"/>
</dbReference>
<comment type="similarity">
    <text evidence="2">Belongs to the FAM20 family.</text>
</comment>
<dbReference type="GO" id="GO:0005794">
    <property type="term" value="C:Golgi apparatus"/>
    <property type="evidence" value="ECO:0007669"/>
    <property type="project" value="UniProtKB-SubCell"/>
</dbReference>
<keyword evidence="7" id="KW-0547">Nucleotide-binding</keyword>
<evidence type="ECO:0000313" key="13">
    <source>
        <dbReference type="Proteomes" id="UP000479190"/>
    </source>
</evidence>
<accession>A0A6H5I6K1</accession>
<keyword evidence="8" id="KW-0464">Manganese</keyword>
<keyword evidence="4" id="KW-1015">Disulfide bond</keyword>
<dbReference type="AlphaFoldDB" id="A0A6H5I6K1"/>
<keyword evidence="3" id="KW-0333">Golgi apparatus</keyword>
<evidence type="ECO:0000256" key="5">
    <source>
        <dbReference type="ARBA" id="ARBA00023180"/>
    </source>
</evidence>
<dbReference type="InterPro" id="IPR009581">
    <property type="entry name" value="FAM20_C"/>
</dbReference>
<name>A0A6H5I6K1_9HYME</name>
<feature type="region of interest" description="Disordered" evidence="9">
    <location>
        <begin position="50"/>
        <end position="91"/>
    </location>
</feature>